<evidence type="ECO:0000313" key="4">
    <source>
        <dbReference type="Proteomes" id="UP000782554"/>
    </source>
</evidence>
<proteinExistence type="predicted"/>
<sequence>MSAGAILGQIAETSEPRRGEPRLSLNVLAGVRQGSVQGNARILNISRTGMLLETSFSFHELEPITVVIPDVDLRRAKVVWSSGQFVGCHFEKPLRRVDLVNSALRSDGPNARELEPIGPRIKRLRQEAGLSMVGLARAIGVSKPTIWKWETGKILPSQHHFRGLCGALRVAEVELAYGAAAGMASPLEGSSGDSKPSLAEAIARGRKSIAEAAGIEEHLIEISIASVQLAS</sequence>
<dbReference type="CDD" id="cd00093">
    <property type="entry name" value="HTH_XRE"/>
    <property type="match status" value="1"/>
</dbReference>
<evidence type="ECO:0000313" key="3">
    <source>
        <dbReference type="EMBL" id="MBX7501880.1"/>
    </source>
</evidence>
<protein>
    <submittedName>
        <fullName evidence="3">Helix-turn-helix domain-containing protein</fullName>
    </submittedName>
</protein>
<dbReference type="SMART" id="SM00530">
    <property type="entry name" value="HTH_XRE"/>
    <property type="match status" value="1"/>
</dbReference>
<dbReference type="Pfam" id="PF07238">
    <property type="entry name" value="PilZ"/>
    <property type="match status" value="1"/>
</dbReference>
<keyword evidence="4" id="KW-1185">Reference proteome</keyword>
<dbReference type="InterPro" id="IPR050807">
    <property type="entry name" value="TransReg_Diox_bact_type"/>
</dbReference>
<dbReference type="SUPFAM" id="SSF141371">
    <property type="entry name" value="PilZ domain-like"/>
    <property type="match status" value="1"/>
</dbReference>
<evidence type="ECO:0000256" key="1">
    <source>
        <dbReference type="ARBA" id="ARBA00023125"/>
    </source>
</evidence>
<feature type="domain" description="HTH cro/C1-type" evidence="2">
    <location>
        <begin position="121"/>
        <end position="175"/>
    </location>
</feature>
<dbReference type="Gene3D" id="1.10.260.40">
    <property type="entry name" value="lambda repressor-like DNA-binding domains"/>
    <property type="match status" value="1"/>
</dbReference>
<keyword evidence="1" id="KW-0238">DNA-binding</keyword>
<dbReference type="PANTHER" id="PTHR46797:SF1">
    <property type="entry name" value="METHYLPHOSPHONATE SYNTHASE"/>
    <property type="match status" value="1"/>
</dbReference>
<dbReference type="Pfam" id="PF13560">
    <property type="entry name" value="HTH_31"/>
    <property type="match status" value="1"/>
</dbReference>
<dbReference type="PROSITE" id="PS50943">
    <property type="entry name" value="HTH_CROC1"/>
    <property type="match status" value="1"/>
</dbReference>
<reference evidence="3 4" key="1">
    <citation type="submission" date="2021-08" db="EMBL/GenBank/DDBJ databases">
        <title>Comparative Genomics Analysis of the Genus Qipengyuania Reveals Extensive Genetic Diversity and Metabolic Versatility, Including the Description of Fifteen Novel Species.</title>
        <authorList>
            <person name="Liu Y."/>
        </authorList>
    </citation>
    <scope>NUCLEOTIDE SEQUENCE [LARGE SCALE GENOMIC DNA]</scope>
    <source>
        <strain evidence="3 4">YG27</strain>
    </source>
</reference>
<dbReference type="EMBL" id="JAIGNU010000002">
    <property type="protein sequence ID" value="MBX7501880.1"/>
    <property type="molecule type" value="Genomic_DNA"/>
</dbReference>
<name>A0ABS7JW40_9SPHN</name>
<comment type="caution">
    <text evidence="3">The sequence shown here is derived from an EMBL/GenBank/DDBJ whole genome shotgun (WGS) entry which is preliminary data.</text>
</comment>
<dbReference type="InterPro" id="IPR009875">
    <property type="entry name" value="PilZ_domain"/>
</dbReference>
<accession>A0ABS7JW40</accession>
<gene>
    <name evidence="3" type="ORF">K3181_10545</name>
</gene>
<dbReference type="Proteomes" id="UP000782554">
    <property type="component" value="Unassembled WGS sequence"/>
</dbReference>
<organism evidence="3 4">
    <name type="scientific">Qipengyuania mesophila</name>
    <dbReference type="NCBI Taxonomy" id="2867246"/>
    <lineage>
        <taxon>Bacteria</taxon>
        <taxon>Pseudomonadati</taxon>
        <taxon>Pseudomonadota</taxon>
        <taxon>Alphaproteobacteria</taxon>
        <taxon>Sphingomonadales</taxon>
        <taxon>Erythrobacteraceae</taxon>
        <taxon>Qipengyuania</taxon>
    </lineage>
</organism>
<dbReference type="PANTHER" id="PTHR46797">
    <property type="entry name" value="HTH-TYPE TRANSCRIPTIONAL REGULATOR"/>
    <property type="match status" value="1"/>
</dbReference>
<evidence type="ECO:0000259" key="2">
    <source>
        <dbReference type="PROSITE" id="PS50943"/>
    </source>
</evidence>
<dbReference type="RefSeq" id="WP_221603073.1">
    <property type="nucleotide sequence ID" value="NZ_JAIGNU010000002.1"/>
</dbReference>
<dbReference type="InterPro" id="IPR010982">
    <property type="entry name" value="Lambda_DNA-bd_dom_sf"/>
</dbReference>
<dbReference type="SUPFAM" id="SSF47413">
    <property type="entry name" value="lambda repressor-like DNA-binding domains"/>
    <property type="match status" value="1"/>
</dbReference>
<dbReference type="InterPro" id="IPR001387">
    <property type="entry name" value="Cro/C1-type_HTH"/>
</dbReference>